<proteinExistence type="predicted"/>
<accession>A0A4C1XRN2</accession>
<evidence type="ECO:0000313" key="1">
    <source>
        <dbReference type="EMBL" id="GBP65224.1"/>
    </source>
</evidence>
<organism evidence="1 2">
    <name type="scientific">Eumeta variegata</name>
    <name type="common">Bagworm moth</name>
    <name type="synonym">Eumeta japonica</name>
    <dbReference type="NCBI Taxonomy" id="151549"/>
    <lineage>
        <taxon>Eukaryota</taxon>
        <taxon>Metazoa</taxon>
        <taxon>Ecdysozoa</taxon>
        <taxon>Arthropoda</taxon>
        <taxon>Hexapoda</taxon>
        <taxon>Insecta</taxon>
        <taxon>Pterygota</taxon>
        <taxon>Neoptera</taxon>
        <taxon>Endopterygota</taxon>
        <taxon>Lepidoptera</taxon>
        <taxon>Glossata</taxon>
        <taxon>Ditrysia</taxon>
        <taxon>Tineoidea</taxon>
        <taxon>Psychidae</taxon>
        <taxon>Oiketicinae</taxon>
        <taxon>Eumeta</taxon>
    </lineage>
</organism>
<evidence type="ECO:0000313" key="2">
    <source>
        <dbReference type="Proteomes" id="UP000299102"/>
    </source>
</evidence>
<gene>
    <name evidence="1" type="ORF">EVAR_49024_1</name>
</gene>
<protein>
    <submittedName>
        <fullName evidence="1">Uncharacterized protein</fullName>
    </submittedName>
</protein>
<keyword evidence="2" id="KW-1185">Reference proteome</keyword>
<dbReference type="Proteomes" id="UP000299102">
    <property type="component" value="Unassembled WGS sequence"/>
</dbReference>
<reference evidence="1 2" key="1">
    <citation type="journal article" date="2019" name="Commun. Biol.">
        <title>The bagworm genome reveals a unique fibroin gene that provides high tensile strength.</title>
        <authorList>
            <person name="Kono N."/>
            <person name="Nakamura H."/>
            <person name="Ohtoshi R."/>
            <person name="Tomita M."/>
            <person name="Numata K."/>
            <person name="Arakawa K."/>
        </authorList>
    </citation>
    <scope>NUCLEOTIDE SEQUENCE [LARGE SCALE GENOMIC DNA]</scope>
</reference>
<dbReference type="AlphaFoldDB" id="A0A4C1XRN2"/>
<dbReference type="EMBL" id="BGZK01000923">
    <property type="protein sequence ID" value="GBP65224.1"/>
    <property type="molecule type" value="Genomic_DNA"/>
</dbReference>
<sequence>MTVSLEAYLEAIETIELHMINIDVVKPCRGQRGYSGYNGPAGPPRYHTLAEYKHEVSASALAFCPVSESPGPAPPSVRCPTPSNAARKAVGAYAAIQQKRFRCCERRFRNNLRTGKRLILNINFRCGDFVGQLFGDYEETASLHLGRIDRRILYSSKRQNTPPVWCQVGKRPRTLQLRARRRHVGGQLPTCMTLRPGDRSRQRGLTPS</sequence>
<name>A0A4C1XRN2_EUMVA</name>
<comment type="caution">
    <text evidence="1">The sequence shown here is derived from an EMBL/GenBank/DDBJ whole genome shotgun (WGS) entry which is preliminary data.</text>
</comment>